<comment type="subcellular location">
    <subcellularLocation>
        <location evidence="1">Cell membrane</location>
        <topology evidence="1">Multi-pass membrane protein</topology>
    </subcellularLocation>
</comment>
<dbReference type="Proteomes" id="UP001649230">
    <property type="component" value="Chromosome"/>
</dbReference>
<reference evidence="14 15" key="1">
    <citation type="journal article" date="2024" name="Int. J. Syst. Evol. Microbiol.">
        <title>Paenibacillus hexagrammi sp. nov., a novel bacterium isolated from the gut content of Hexagrammos agrammus.</title>
        <authorList>
            <person name="Jung H.K."/>
            <person name="Kim D.G."/>
            <person name="Zin H."/>
            <person name="Park J."/>
            <person name="Jung H."/>
            <person name="Kim Y.O."/>
            <person name="Kong H.J."/>
            <person name="Kim J.W."/>
            <person name="Kim Y.S."/>
        </authorList>
    </citation>
    <scope>NUCLEOTIDE SEQUENCE [LARGE SCALE GENOMIC DNA]</scope>
    <source>
        <strain evidence="14 15">YPD9-1</strain>
    </source>
</reference>
<dbReference type="Pfam" id="PF06580">
    <property type="entry name" value="His_kinase"/>
    <property type="match status" value="1"/>
</dbReference>
<dbReference type="SUPFAM" id="SSF158472">
    <property type="entry name" value="HAMP domain-like"/>
    <property type="match status" value="1"/>
</dbReference>
<feature type="transmembrane region" description="Helical" evidence="12">
    <location>
        <begin position="50"/>
        <end position="73"/>
    </location>
</feature>
<organism evidence="14 15">
    <name type="scientific">Paenibacillus hexagrammi</name>
    <dbReference type="NCBI Taxonomy" id="2908839"/>
    <lineage>
        <taxon>Bacteria</taxon>
        <taxon>Bacillati</taxon>
        <taxon>Bacillota</taxon>
        <taxon>Bacilli</taxon>
        <taxon>Bacillales</taxon>
        <taxon>Paenibacillaceae</taxon>
        <taxon>Paenibacillus</taxon>
    </lineage>
</organism>
<dbReference type="PANTHER" id="PTHR34220">
    <property type="entry name" value="SENSOR HISTIDINE KINASE YPDA"/>
    <property type="match status" value="1"/>
</dbReference>
<dbReference type="InterPro" id="IPR036890">
    <property type="entry name" value="HATPase_C_sf"/>
</dbReference>
<accession>A0ABY3SCW5</accession>
<dbReference type="InterPro" id="IPR050640">
    <property type="entry name" value="Bact_2-comp_sensor_kinase"/>
</dbReference>
<dbReference type="PANTHER" id="PTHR34220:SF11">
    <property type="entry name" value="SENSOR PROTEIN KINASE HPTS"/>
    <property type="match status" value="1"/>
</dbReference>
<dbReference type="InterPro" id="IPR003660">
    <property type="entry name" value="HAMP_dom"/>
</dbReference>
<dbReference type="InterPro" id="IPR003594">
    <property type="entry name" value="HATPase_dom"/>
</dbReference>
<dbReference type="Gene3D" id="3.30.565.10">
    <property type="entry name" value="Histidine kinase-like ATPase, C-terminal domain"/>
    <property type="match status" value="1"/>
</dbReference>
<keyword evidence="9 12" id="KW-1133">Transmembrane helix</keyword>
<evidence type="ECO:0000256" key="6">
    <source>
        <dbReference type="ARBA" id="ARBA00022741"/>
    </source>
</evidence>
<evidence type="ECO:0000256" key="8">
    <source>
        <dbReference type="ARBA" id="ARBA00022840"/>
    </source>
</evidence>
<dbReference type="Gene3D" id="6.10.340.10">
    <property type="match status" value="1"/>
</dbReference>
<dbReference type="RefSeq" id="WP_235118179.1">
    <property type="nucleotide sequence ID" value="NZ_CP090978.1"/>
</dbReference>
<dbReference type="EMBL" id="CP090978">
    <property type="protein sequence ID" value="UJF31834.1"/>
    <property type="molecule type" value="Genomic_DNA"/>
</dbReference>
<dbReference type="Pfam" id="PF02518">
    <property type="entry name" value="HATPase_c"/>
    <property type="match status" value="1"/>
</dbReference>
<keyword evidence="5 12" id="KW-0812">Transmembrane</keyword>
<evidence type="ECO:0000256" key="12">
    <source>
        <dbReference type="SAM" id="Phobius"/>
    </source>
</evidence>
<keyword evidence="3" id="KW-0597">Phosphoprotein</keyword>
<keyword evidence="7 14" id="KW-0418">Kinase</keyword>
<dbReference type="Pfam" id="PF00672">
    <property type="entry name" value="HAMP"/>
    <property type="match status" value="1"/>
</dbReference>
<dbReference type="PROSITE" id="PS50885">
    <property type="entry name" value="HAMP"/>
    <property type="match status" value="1"/>
</dbReference>
<evidence type="ECO:0000313" key="15">
    <source>
        <dbReference type="Proteomes" id="UP001649230"/>
    </source>
</evidence>
<name>A0ABY3SCW5_9BACL</name>
<keyword evidence="11 12" id="KW-0472">Membrane</keyword>
<feature type="domain" description="HAMP" evidence="13">
    <location>
        <begin position="75"/>
        <end position="127"/>
    </location>
</feature>
<evidence type="ECO:0000256" key="5">
    <source>
        <dbReference type="ARBA" id="ARBA00022692"/>
    </source>
</evidence>
<keyword evidence="2" id="KW-1003">Cell membrane</keyword>
<protein>
    <submittedName>
        <fullName evidence="14">Histidine kinase</fullName>
    </submittedName>
</protein>
<evidence type="ECO:0000256" key="11">
    <source>
        <dbReference type="ARBA" id="ARBA00023136"/>
    </source>
</evidence>
<dbReference type="GO" id="GO:0016301">
    <property type="term" value="F:kinase activity"/>
    <property type="evidence" value="ECO:0007669"/>
    <property type="project" value="UniProtKB-KW"/>
</dbReference>
<evidence type="ECO:0000256" key="2">
    <source>
        <dbReference type="ARBA" id="ARBA00022475"/>
    </source>
</evidence>
<evidence type="ECO:0000256" key="1">
    <source>
        <dbReference type="ARBA" id="ARBA00004651"/>
    </source>
</evidence>
<gene>
    <name evidence="14" type="ORF">L0M14_18955</name>
</gene>
<sequence length="350" mass="40732">MPKAQLEESKPFHISFDGERLLVVNKYSQRAGINLAVVLPEDELLQGLQYFRVIVSFIPILVLAVLLLCMILIRRLLLQPIQQLLSVIRKIKQGDMKVRLPLTESVDFSIIYQSFNGMVEEITDLKIGVYEERLRTQKAELKQLQSQINPHFYMNTMNVLYQLADLKQVDLVKKTVQHLVKYFRFSMSTHGDLIPLFQELDHIRNYLEIQKMRFQDAFEFKIDIDEELRLIAIPPLIVQPFVENAMIHGYSVKENEPFQLTIRVDLDSQNNQLFHIQVQDNGKGFSEDMLEKLTGIMYAPNDEDKHIGIWNVKKRIAMRYEDRLTGVSFRNADCGGAVIDIILPIIRNEE</sequence>
<keyword evidence="6" id="KW-0547">Nucleotide-binding</keyword>
<evidence type="ECO:0000256" key="7">
    <source>
        <dbReference type="ARBA" id="ARBA00022777"/>
    </source>
</evidence>
<proteinExistence type="predicted"/>
<keyword evidence="8" id="KW-0067">ATP-binding</keyword>
<dbReference type="InterPro" id="IPR010559">
    <property type="entry name" value="Sig_transdc_His_kin_internal"/>
</dbReference>
<evidence type="ECO:0000256" key="10">
    <source>
        <dbReference type="ARBA" id="ARBA00023012"/>
    </source>
</evidence>
<evidence type="ECO:0000256" key="9">
    <source>
        <dbReference type="ARBA" id="ARBA00022989"/>
    </source>
</evidence>
<evidence type="ECO:0000256" key="3">
    <source>
        <dbReference type="ARBA" id="ARBA00022553"/>
    </source>
</evidence>
<keyword evidence="4" id="KW-0808">Transferase</keyword>
<dbReference type="SMART" id="SM00304">
    <property type="entry name" value="HAMP"/>
    <property type="match status" value="1"/>
</dbReference>
<keyword evidence="10" id="KW-0902">Two-component regulatory system</keyword>
<keyword evidence="15" id="KW-1185">Reference proteome</keyword>
<evidence type="ECO:0000259" key="13">
    <source>
        <dbReference type="PROSITE" id="PS50885"/>
    </source>
</evidence>
<dbReference type="SUPFAM" id="SSF55874">
    <property type="entry name" value="ATPase domain of HSP90 chaperone/DNA topoisomerase II/histidine kinase"/>
    <property type="match status" value="1"/>
</dbReference>
<evidence type="ECO:0000256" key="4">
    <source>
        <dbReference type="ARBA" id="ARBA00022679"/>
    </source>
</evidence>
<evidence type="ECO:0000313" key="14">
    <source>
        <dbReference type="EMBL" id="UJF31834.1"/>
    </source>
</evidence>